<feature type="region of interest" description="Disordered" evidence="1">
    <location>
        <begin position="45"/>
        <end position="84"/>
    </location>
</feature>
<evidence type="ECO:0000256" key="1">
    <source>
        <dbReference type="SAM" id="MobiDB-lite"/>
    </source>
</evidence>
<reference evidence="2 3" key="1">
    <citation type="journal article" date="2016" name="BMC Genomics">
        <title>Comparative genomics reveals Cyclospora cayetanensis possesses coccidia-like metabolism and invasion components but unique surface antigens.</title>
        <authorList>
            <person name="Liu S."/>
            <person name="Wang L."/>
            <person name="Zheng H."/>
            <person name="Xu Z."/>
            <person name="Roellig D.M."/>
            <person name="Li N."/>
            <person name="Frace M.A."/>
            <person name="Tang K."/>
            <person name="Arrowood M.J."/>
            <person name="Moss D.M."/>
            <person name="Zhang L."/>
            <person name="Feng Y."/>
            <person name="Xiao L."/>
        </authorList>
    </citation>
    <scope>NUCLEOTIDE SEQUENCE [LARGE SCALE GENOMIC DNA]</scope>
    <source>
        <strain evidence="2 3">CHN_HEN01</strain>
    </source>
</reference>
<evidence type="ECO:0000313" key="3">
    <source>
        <dbReference type="Proteomes" id="UP000095192"/>
    </source>
</evidence>
<feature type="region of interest" description="Disordered" evidence="1">
    <location>
        <begin position="176"/>
        <end position="208"/>
    </location>
</feature>
<feature type="region of interest" description="Disordered" evidence="1">
    <location>
        <begin position="1"/>
        <end position="32"/>
    </location>
</feature>
<dbReference type="Proteomes" id="UP000095192">
    <property type="component" value="Unassembled WGS sequence"/>
</dbReference>
<dbReference type="VEuPathDB" id="ToxoDB:cyc_02231"/>
<comment type="caution">
    <text evidence="2">The sequence shown here is derived from an EMBL/GenBank/DDBJ whole genome shotgun (WGS) entry which is preliminary data.</text>
</comment>
<dbReference type="InParanoid" id="A0A1D3D8Y0"/>
<dbReference type="VEuPathDB" id="ToxoDB:LOC34619113"/>
<sequence>MAVAAATAPEDEDKTPRNASGTKSKMKPQGTVCSTWASVAAGGVKPSAAAAALSSPAAPAPAAESAHVVGKLRGSSAASDRTEHLGTQQLRVFEASDMVLQVSGQSDMGAGTFLPPPGLEEPPAQHPQHQGPLVSSADRSSLADASVNRLPFSLPLEEGWPQQQEHKDFIFGPGVGGASLSSSSAHQQQRAAAERWRRAQPPPPPSLMLQAKSTSVALPVDRLDPHTELSDRGGANAACGSYASMEGHASEVLHFAAGADAARGGASGCALPDAGKGRKGSRNESLCLHPLFIACGGSRPRYLLVNVPLHGPPAEATHS</sequence>
<evidence type="ECO:0000313" key="2">
    <source>
        <dbReference type="EMBL" id="OEH79873.1"/>
    </source>
</evidence>
<accession>A0A1D3D8Y0</accession>
<name>A0A1D3D8Y0_9EIME</name>
<feature type="compositionally biased region" description="Low complexity" evidence="1">
    <location>
        <begin position="178"/>
        <end position="191"/>
    </location>
</feature>
<proteinExistence type="predicted"/>
<gene>
    <name evidence="2" type="ORF">cyc_02231</name>
</gene>
<organism evidence="2 3">
    <name type="scientific">Cyclospora cayetanensis</name>
    <dbReference type="NCBI Taxonomy" id="88456"/>
    <lineage>
        <taxon>Eukaryota</taxon>
        <taxon>Sar</taxon>
        <taxon>Alveolata</taxon>
        <taxon>Apicomplexa</taxon>
        <taxon>Conoidasida</taxon>
        <taxon>Coccidia</taxon>
        <taxon>Eucoccidiorida</taxon>
        <taxon>Eimeriorina</taxon>
        <taxon>Eimeriidae</taxon>
        <taxon>Cyclospora</taxon>
    </lineage>
</organism>
<keyword evidence="3" id="KW-1185">Reference proteome</keyword>
<protein>
    <submittedName>
        <fullName evidence="2">RRM domain-containing protein</fullName>
    </submittedName>
</protein>
<feature type="compositionally biased region" description="Low complexity" evidence="1">
    <location>
        <begin position="45"/>
        <end position="66"/>
    </location>
</feature>
<dbReference type="EMBL" id="JROU02000257">
    <property type="protein sequence ID" value="OEH79873.1"/>
    <property type="molecule type" value="Genomic_DNA"/>
</dbReference>
<dbReference type="AlphaFoldDB" id="A0A1D3D8Y0"/>
<feature type="region of interest" description="Disordered" evidence="1">
    <location>
        <begin position="104"/>
        <end position="141"/>
    </location>
</feature>